<evidence type="ECO:0000256" key="3">
    <source>
        <dbReference type="ARBA" id="ARBA00023002"/>
    </source>
</evidence>
<dbReference type="Proteomes" id="UP001305702">
    <property type="component" value="Chromosome"/>
</dbReference>
<dbReference type="GO" id="GO:0051539">
    <property type="term" value="F:4 iron, 4 sulfur cluster binding"/>
    <property type="evidence" value="ECO:0007669"/>
    <property type="project" value="UniProtKB-KW"/>
</dbReference>
<accession>A0AA96RHE7</accession>
<dbReference type="KEGG" id="paun:MJA45_13295"/>
<dbReference type="InterPro" id="IPR036188">
    <property type="entry name" value="FAD/NAD-bd_sf"/>
</dbReference>
<evidence type="ECO:0000256" key="1">
    <source>
        <dbReference type="ARBA" id="ARBA00022485"/>
    </source>
</evidence>
<keyword evidence="1" id="KW-0004">4Fe-4S</keyword>
<dbReference type="GO" id="GO:0046872">
    <property type="term" value="F:metal ion binding"/>
    <property type="evidence" value="ECO:0007669"/>
    <property type="project" value="UniProtKB-KW"/>
</dbReference>
<sequence length="435" mass="47501">MDKSTYDVVVAGGGPSGIAAAVASARMGARTLLAERYGFLGGAGTAMMVNPWMSYWASGGNQVQLIFGVLQELIDRMTAMGMYGHPKQKTAFDPEALKVAAEELCREAGVHLLYHSFLGEAVMNEEGTRIERVRLANKAGLMDFRAQVYVDATGDADLAALAGALVEKGRAVDSLSQPMTLNFRMAQVDVDRMPDRKGITERYLEAKRQGRIQCPRENVLWFYANQPGVIHFNTTRVVRKDATDPWELTEAEIEGRRQVQQLVAFLKEEVPGFEDAYLQTTAPQIGVRESRRVVGEYRLTAEELLASCRFEDRIARGAYPVDIHNPDGEGTILQHLPQGEWYDIPYRALVPKKIENLLIGGRPISATHEAHSAIRVQPIAMAIGQAAGTAAALCAAQKTTPRELDVRLVQEALTKQGAVLGYGETEGEAAEAAGS</sequence>
<name>A0AA96RHE7_9BACL</name>
<proteinExistence type="predicted"/>
<evidence type="ECO:0000256" key="4">
    <source>
        <dbReference type="ARBA" id="ARBA00023004"/>
    </source>
</evidence>
<keyword evidence="4" id="KW-0408">Iron</keyword>
<keyword evidence="7" id="KW-1185">Reference proteome</keyword>
<protein>
    <submittedName>
        <fullName evidence="6">FAD-dependent oxidoreductase</fullName>
    </submittedName>
</protein>
<keyword evidence="3" id="KW-0560">Oxidoreductase</keyword>
<keyword evidence="2" id="KW-0479">Metal-binding</keyword>
<organism evidence="6 7">
    <name type="scientific">Paenibacillus aurantius</name>
    <dbReference type="NCBI Taxonomy" id="2918900"/>
    <lineage>
        <taxon>Bacteria</taxon>
        <taxon>Bacillati</taxon>
        <taxon>Bacillota</taxon>
        <taxon>Bacilli</taxon>
        <taxon>Bacillales</taxon>
        <taxon>Paenibacillaceae</taxon>
        <taxon>Paenibacillus</taxon>
    </lineage>
</organism>
<evidence type="ECO:0000256" key="2">
    <source>
        <dbReference type="ARBA" id="ARBA00022723"/>
    </source>
</evidence>
<dbReference type="PRINTS" id="PR00368">
    <property type="entry name" value="FADPNR"/>
</dbReference>
<dbReference type="PANTHER" id="PTHR43498">
    <property type="entry name" value="FERREDOXIN:COB-COM HETERODISULFIDE REDUCTASE SUBUNIT A"/>
    <property type="match status" value="1"/>
</dbReference>
<dbReference type="AlphaFoldDB" id="A0AA96RHE7"/>
<dbReference type="InterPro" id="IPR039650">
    <property type="entry name" value="HdrA-like"/>
</dbReference>
<reference evidence="6 7" key="1">
    <citation type="submission" date="2022-02" db="EMBL/GenBank/DDBJ databases">
        <title>Paenibacillus sp. MBLB1776 Whole Genome Shotgun Sequencing.</title>
        <authorList>
            <person name="Hwang C.Y."/>
            <person name="Cho E.-S."/>
            <person name="Seo M.-J."/>
        </authorList>
    </citation>
    <scope>NUCLEOTIDE SEQUENCE [LARGE SCALE GENOMIC DNA]</scope>
    <source>
        <strain evidence="6 7">MBLB1776</strain>
    </source>
</reference>
<dbReference type="EMBL" id="CP130318">
    <property type="protein sequence ID" value="WNQ13947.1"/>
    <property type="molecule type" value="Genomic_DNA"/>
</dbReference>
<evidence type="ECO:0000256" key="5">
    <source>
        <dbReference type="ARBA" id="ARBA00023014"/>
    </source>
</evidence>
<dbReference type="RefSeq" id="WP_315607728.1">
    <property type="nucleotide sequence ID" value="NZ_CP130318.1"/>
</dbReference>
<evidence type="ECO:0000313" key="6">
    <source>
        <dbReference type="EMBL" id="WNQ13947.1"/>
    </source>
</evidence>
<dbReference type="SUPFAM" id="SSF51905">
    <property type="entry name" value="FAD/NAD(P)-binding domain"/>
    <property type="match status" value="1"/>
</dbReference>
<dbReference type="PANTHER" id="PTHR43498:SF1">
    <property type="entry name" value="COB--COM HETERODISULFIDE REDUCTASE IRON-SULFUR SUBUNIT A"/>
    <property type="match status" value="1"/>
</dbReference>
<dbReference type="Gene3D" id="3.50.50.60">
    <property type="entry name" value="FAD/NAD(P)-binding domain"/>
    <property type="match status" value="1"/>
</dbReference>
<dbReference type="GO" id="GO:0016491">
    <property type="term" value="F:oxidoreductase activity"/>
    <property type="evidence" value="ECO:0007669"/>
    <property type="project" value="UniProtKB-KW"/>
</dbReference>
<evidence type="ECO:0000313" key="7">
    <source>
        <dbReference type="Proteomes" id="UP001305702"/>
    </source>
</evidence>
<keyword evidence="5" id="KW-0411">Iron-sulfur</keyword>
<dbReference type="Pfam" id="PF12831">
    <property type="entry name" value="FAD_oxidored"/>
    <property type="match status" value="1"/>
</dbReference>
<gene>
    <name evidence="6" type="ORF">MJA45_13295</name>
</gene>